<proteinExistence type="predicted"/>
<organism evidence="4">
    <name type="scientific">Lotharella globosa</name>
    <dbReference type="NCBI Taxonomy" id="91324"/>
    <lineage>
        <taxon>Eukaryota</taxon>
        <taxon>Sar</taxon>
        <taxon>Rhizaria</taxon>
        <taxon>Cercozoa</taxon>
        <taxon>Chlorarachniophyceae</taxon>
        <taxon>Lotharella</taxon>
    </lineage>
</organism>
<dbReference type="EMBL" id="HBIV01010525">
    <property type="protein sequence ID" value="CAE0656010.1"/>
    <property type="molecule type" value="Transcribed_RNA"/>
</dbReference>
<dbReference type="Pfam" id="PF13863">
    <property type="entry name" value="DUF4200"/>
    <property type="match status" value="1"/>
</dbReference>
<evidence type="ECO:0000313" key="4">
    <source>
        <dbReference type="EMBL" id="CAE0656010.1"/>
    </source>
</evidence>
<evidence type="ECO:0000256" key="2">
    <source>
        <dbReference type="SAM" id="Coils"/>
    </source>
</evidence>
<dbReference type="PANTHER" id="PTHR21683">
    <property type="entry name" value="COILED-COIL DOMAIN-CONTAINING PROTEIN 42 LIKE-2-LIKE-RELATED"/>
    <property type="match status" value="1"/>
</dbReference>
<reference evidence="4" key="1">
    <citation type="submission" date="2021-01" db="EMBL/GenBank/DDBJ databases">
        <authorList>
            <person name="Corre E."/>
            <person name="Pelletier E."/>
            <person name="Niang G."/>
            <person name="Scheremetjew M."/>
            <person name="Finn R."/>
            <person name="Kale V."/>
            <person name="Holt S."/>
            <person name="Cochrane G."/>
            <person name="Meng A."/>
            <person name="Brown T."/>
            <person name="Cohen L."/>
        </authorList>
    </citation>
    <scope>NUCLEOTIDE SEQUENCE</scope>
    <source>
        <strain evidence="4">CCCM811</strain>
    </source>
</reference>
<accession>A0A7S4DL37</accession>
<dbReference type="InterPro" id="IPR051147">
    <property type="entry name" value="CFAP_domain-containing"/>
</dbReference>
<evidence type="ECO:0000259" key="3">
    <source>
        <dbReference type="Pfam" id="PF13863"/>
    </source>
</evidence>
<feature type="coiled-coil region" evidence="2">
    <location>
        <begin position="78"/>
        <end position="112"/>
    </location>
</feature>
<dbReference type="GO" id="GO:0005856">
    <property type="term" value="C:cytoskeleton"/>
    <property type="evidence" value="ECO:0007669"/>
    <property type="project" value="UniProtKB-ARBA"/>
</dbReference>
<protein>
    <recommendedName>
        <fullName evidence="3">DUF4200 domain-containing protein</fullName>
    </recommendedName>
</protein>
<dbReference type="InterPro" id="IPR025252">
    <property type="entry name" value="DUF4200"/>
</dbReference>
<feature type="coiled-coil region" evidence="2">
    <location>
        <begin position="151"/>
        <end position="185"/>
    </location>
</feature>
<sequence length="251" mass="30166">MESMNSEYEAPMSVPLDRASTATKLLEMRRKMGEVQRALDAGKKKYSDKEEIFSRREDNLRNKDLELQEALVQFNRYLKRNEKKLRQAQMAADNERKQKEQKIREIAKKRQEIFAKKKEWRRLEHMVEQNEKYKDFLQDVFQQNSKDFDQRDHIMSRYKSLKKTHAELEAKRIRIERETEELSQKLLQESKAQQVRSLELNNKYAKSSKKFEKILAEKSSEMAKIEFEEQGKAVRRMKVTSCVMSIDNLYR</sequence>
<feature type="domain" description="DUF4200" evidence="3">
    <location>
        <begin position="25"/>
        <end position="142"/>
    </location>
</feature>
<dbReference type="AlphaFoldDB" id="A0A7S4DL37"/>
<dbReference type="PANTHER" id="PTHR21683:SF2">
    <property type="entry name" value="COILED-COIL DOMAIN-CONTAINING PROTEIN 42 LIKE-2-LIKE"/>
    <property type="match status" value="1"/>
</dbReference>
<gene>
    <name evidence="4" type="ORF">LGLO00237_LOCUS7884</name>
</gene>
<evidence type="ECO:0000256" key="1">
    <source>
        <dbReference type="ARBA" id="ARBA00023054"/>
    </source>
</evidence>
<keyword evidence="1 2" id="KW-0175">Coiled coil</keyword>
<name>A0A7S4DL37_9EUKA</name>